<evidence type="ECO:0000313" key="5">
    <source>
        <dbReference type="EMBL" id="SMY04702.1"/>
    </source>
</evidence>
<feature type="region of interest" description="Disordered" evidence="1">
    <location>
        <begin position="496"/>
        <end position="533"/>
    </location>
</feature>
<evidence type="ECO:0000313" key="10">
    <source>
        <dbReference type="Proteomes" id="UP000297736"/>
    </source>
</evidence>
<evidence type="ECO:0000313" key="6">
    <source>
        <dbReference type="EMBL" id="TGD40632.1"/>
    </source>
</evidence>
<accession>A0A2H1KZU2</accession>
<dbReference type="EMBL" id="RHFF01000001">
    <property type="protein sequence ID" value="TGD40632.1"/>
    <property type="molecule type" value="Genomic_DNA"/>
</dbReference>
<dbReference type="InterPro" id="IPR007345">
    <property type="entry name" value="Polysacch_pyruvyl_Trfase"/>
</dbReference>
<dbReference type="EMBL" id="FXZI01000022">
    <property type="protein sequence ID" value="SMY04702.1"/>
    <property type="molecule type" value="Genomic_DNA"/>
</dbReference>
<dbReference type="Proteomes" id="UP000218620">
    <property type="component" value="Unassembled WGS sequence"/>
</dbReference>
<reference evidence="6 10" key="3">
    <citation type="submission" date="2018-10" db="EMBL/GenBank/DDBJ databases">
        <title>Brevibacterium genomes from Austrain hard cheese rinds.</title>
        <authorList>
            <person name="Anast J.M."/>
            <person name="Dzieciol M."/>
            <person name="Schultz D.L."/>
            <person name="Mann E."/>
            <person name="Wagner M."/>
            <person name="Schmitz-Esser S."/>
        </authorList>
    </citation>
    <scope>NUCLEOTIDE SEQUENCE [LARGE SCALE GENOMIC DNA]</scope>
    <source>
        <strain evidence="6 10">L261</strain>
    </source>
</reference>
<proteinExistence type="predicted"/>
<organism evidence="5 8">
    <name type="scientific">Brevibacterium aurantiacum</name>
    <dbReference type="NCBI Taxonomy" id="273384"/>
    <lineage>
        <taxon>Bacteria</taxon>
        <taxon>Bacillati</taxon>
        <taxon>Actinomycetota</taxon>
        <taxon>Actinomycetes</taxon>
        <taxon>Micrococcales</taxon>
        <taxon>Brevibacteriaceae</taxon>
        <taxon>Brevibacterium</taxon>
    </lineage>
</organism>
<dbReference type="EMBL" id="NRGQ01000023">
    <property type="protein sequence ID" value="PCC42025.1"/>
    <property type="molecule type" value="Genomic_DNA"/>
</dbReference>
<evidence type="ECO:0000259" key="2">
    <source>
        <dbReference type="Pfam" id="PF04230"/>
    </source>
</evidence>
<reference evidence="3 7" key="1">
    <citation type="journal article" date="2017" name="Elife">
        <title>Extensive horizontal gene transfer in cheese-associated bacteria.</title>
        <authorList>
            <person name="Bonham K.S."/>
            <person name="Wolfe B.E."/>
            <person name="Dutton R.J."/>
        </authorList>
    </citation>
    <scope>NUCLEOTIDE SEQUENCE [LARGE SCALE GENOMIC DNA]</scope>
    <source>
        <strain evidence="3 7">962_8</strain>
    </source>
</reference>
<name>A0A2H1KZU2_BREAU</name>
<gene>
    <name evidence="4" type="ORF">BAURA63_01726</name>
    <name evidence="5" type="ORF">BAURA86_03794</name>
    <name evidence="3" type="ORF">CIK65_14705</name>
    <name evidence="6" type="ORF">EB834_00910</name>
</gene>
<dbReference type="Proteomes" id="UP000234300">
    <property type="component" value="Unassembled WGS sequence"/>
</dbReference>
<protein>
    <submittedName>
        <fullName evidence="5">Polysaccharide pyruvyl transferase family protein WcaK</fullName>
    </submittedName>
</protein>
<dbReference type="GO" id="GO:0016740">
    <property type="term" value="F:transferase activity"/>
    <property type="evidence" value="ECO:0007669"/>
    <property type="project" value="UniProtKB-KW"/>
</dbReference>
<evidence type="ECO:0000313" key="9">
    <source>
        <dbReference type="Proteomes" id="UP000234327"/>
    </source>
</evidence>
<dbReference type="Proteomes" id="UP000297736">
    <property type="component" value="Unassembled WGS sequence"/>
</dbReference>
<keyword evidence="5" id="KW-0808">Transferase</keyword>
<evidence type="ECO:0000313" key="8">
    <source>
        <dbReference type="Proteomes" id="UP000234300"/>
    </source>
</evidence>
<sequence>MRTRADEIKFFAGQPSDLRPDKGSERSMGTVFKLFHFDIATENNFGDTLLFPAVKHMFEAYGAGEAFDIYDSRPLRENVGPALVKYINRTADAVVVGGGGLFLSDTNPNRESGWQWRISLDMLEQLEVPLIVFAVGYNRFYGQPDFEPPFSEHVARTIEKSVFFGLRNHGSIEKVAEYVPDELKSRITYQPCPTTLSKSVLPIDVEQPDAKRIGLQLSTSRRYAGHGVGPDMVIERAGQLLPRLEEAGWDVVFTPFTNPDQRLSARLGEQFKSREMVQVYGDDVLTRGLRDLADVPFLLGCRGHAQMIPFGLGALPFSFDVHPKLGYFLSDIGRPEWRHDPKDPAFAESILATIEDGWENREANRTHIADKQADFLDITLDNLDVIYSELGGDPSTLESRFAPYDAQAWNMARSRFLLEVQRENSIHRQQTSAENARKTEAELKTALRNCRTAADDRQILEATVLREQVSAGTMQREKTRIEEKTKQLEQENRALREQLQQQGSSTASTRLRRVRRNVGRTVDNVMKRGQSDS</sequence>
<evidence type="ECO:0000313" key="4">
    <source>
        <dbReference type="EMBL" id="SMX80667.1"/>
    </source>
</evidence>
<evidence type="ECO:0000256" key="1">
    <source>
        <dbReference type="SAM" id="MobiDB-lite"/>
    </source>
</evidence>
<reference evidence="8 9" key="2">
    <citation type="submission" date="2017-03" db="EMBL/GenBank/DDBJ databases">
        <authorList>
            <person name="Afonso C.L."/>
            <person name="Miller P.J."/>
            <person name="Scott M.A."/>
            <person name="Spackman E."/>
            <person name="Goraichik I."/>
            <person name="Dimitrov K.M."/>
            <person name="Suarez D.L."/>
            <person name="Swayne D.E."/>
        </authorList>
    </citation>
    <scope>NUCLEOTIDE SEQUENCE [LARGE SCALE GENOMIC DNA]</scope>
    <source>
        <strain evidence="4">6</strain>
        <strain evidence="9">6(3)</strain>
        <strain evidence="5">8</strain>
        <strain evidence="8">8(6)</strain>
    </source>
</reference>
<evidence type="ECO:0000313" key="7">
    <source>
        <dbReference type="Proteomes" id="UP000218620"/>
    </source>
</evidence>
<dbReference type="AlphaFoldDB" id="A0A2H1KZU2"/>
<dbReference type="Proteomes" id="UP000234327">
    <property type="component" value="Unassembled WGS sequence"/>
</dbReference>
<accession>A0A2A3YSB1</accession>
<dbReference type="EMBL" id="FXYZ01000006">
    <property type="protein sequence ID" value="SMX80667.1"/>
    <property type="molecule type" value="Genomic_DNA"/>
</dbReference>
<dbReference type="Pfam" id="PF04230">
    <property type="entry name" value="PS_pyruv_trans"/>
    <property type="match status" value="1"/>
</dbReference>
<feature type="domain" description="Polysaccharide pyruvyl transferase" evidence="2">
    <location>
        <begin position="44"/>
        <end position="259"/>
    </location>
</feature>
<evidence type="ECO:0000313" key="3">
    <source>
        <dbReference type="EMBL" id="PCC42025.1"/>
    </source>
</evidence>